<dbReference type="OrthoDB" id="1699939at2759"/>
<dbReference type="GO" id="GO:0005886">
    <property type="term" value="C:plasma membrane"/>
    <property type="evidence" value="ECO:0007669"/>
    <property type="project" value="TreeGrafter"/>
</dbReference>
<dbReference type="Proteomes" id="UP001085076">
    <property type="component" value="Miscellaneous, Linkage group lg07"/>
</dbReference>
<sequence>MAAWSSRIEKVRRILERFDLNGDGGLDRSEMAALVAAVNHLPASTLPGLLRTNDGGVGDLDRDLAALKLSEYSCPNPNNSIPSPIPFPSWISSPN</sequence>
<organism evidence="2 3">
    <name type="scientific">Dioscorea zingiberensis</name>
    <dbReference type="NCBI Taxonomy" id="325984"/>
    <lineage>
        <taxon>Eukaryota</taxon>
        <taxon>Viridiplantae</taxon>
        <taxon>Streptophyta</taxon>
        <taxon>Embryophyta</taxon>
        <taxon>Tracheophyta</taxon>
        <taxon>Spermatophyta</taxon>
        <taxon>Magnoliopsida</taxon>
        <taxon>Liliopsida</taxon>
        <taxon>Dioscoreales</taxon>
        <taxon>Dioscoreaceae</taxon>
        <taxon>Dioscorea</taxon>
    </lineage>
</organism>
<comment type="caution">
    <text evidence="2">The sequence shown here is derived from an EMBL/GenBank/DDBJ whole genome shotgun (WGS) entry which is preliminary data.</text>
</comment>
<proteinExistence type="predicted"/>
<reference evidence="2" key="2">
    <citation type="journal article" date="2022" name="Hortic Res">
        <title>The genome of Dioscorea zingiberensis sheds light on the biosynthesis, origin and evolution of the medicinally important diosgenin saponins.</title>
        <authorList>
            <person name="Li Y."/>
            <person name="Tan C."/>
            <person name="Li Z."/>
            <person name="Guo J."/>
            <person name="Li S."/>
            <person name="Chen X."/>
            <person name="Wang C."/>
            <person name="Dai X."/>
            <person name="Yang H."/>
            <person name="Song W."/>
            <person name="Hou L."/>
            <person name="Xu J."/>
            <person name="Tong Z."/>
            <person name="Xu A."/>
            <person name="Yuan X."/>
            <person name="Wang W."/>
            <person name="Yang Q."/>
            <person name="Chen L."/>
            <person name="Sun Z."/>
            <person name="Wang K."/>
            <person name="Pan B."/>
            <person name="Chen J."/>
            <person name="Bao Y."/>
            <person name="Liu F."/>
            <person name="Qi X."/>
            <person name="Gang D.R."/>
            <person name="Wen J."/>
            <person name="Li J."/>
        </authorList>
    </citation>
    <scope>NUCLEOTIDE SEQUENCE</scope>
    <source>
        <strain evidence="2">Dzin_1.0</strain>
    </source>
</reference>
<dbReference type="PANTHER" id="PTHR45081">
    <property type="entry name" value="EF HAND FAMILY PROTEIN, PUTATIVE, EXPRESSED-RELATED"/>
    <property type="match status" value="1"/>
</dbReference>
<gene>
    <name evidence="2" type="ORF">J5N97_024405</name>
</gene>
<dbReference type="InterPro" id="IPR002048">
    <property type="entry name" value="EF_hand_dom"/>
</dbReference>
<evidence type="ECO:0000259" key="1">
    <source>
        <dbReference type="PROSITE" id="PS50222"/>
    </source>
</evidence>
<dbReference type="InterPro" id="IPR011992">
    <property type="entry name" value="EF-hand-dom_pair"/>
</dbReference>
<dbReference type="AlphaFoldDB" id="A0A9D5H911"/>
<evidence type="ECO:0000313" key="2">
    <source>
        <dbReference type="EMBL" id="KAJ0967488.1"/>
    </source>
</evidence>
<name>A0A9D5H911_9LILI</name>
<dbReference type="SUPFAM" id="SSF47473">
    <property type="entry name" value="EF-hand"/>
    <property type="match status" value="1"/>
</dbReference>
<protein>
    <recommendedName>
        <fullName evidence="1">EF-hand domain-containing protein</fullName>
    </recommendedName>
</protein>
<dbReference type="GO" id="GO:0005509">
    <property type="term" value="F:calcium ion binding"/>
    <property type="evidence" value="ECO:0007669"/>
    <property type="project" value="InterPro"/>
</dbReference>
<dbReference type="PROSITE" id="PS50222">
    <property type="entry name" value="EF_HAND_2"/>
    <property type="match status" value="1"/>
</dbReference>
<feature type="domain" description="EF-hand" evidence="1">
    <location>
        <begin position="6"/>
        <end position="41"/>
    </location>
</feature>
<keyword evidence="3" id="KW-1185">Reference proteome</keyword>
<reference evidence="2" key="1">
    <citation type="submission" date="2021-03" db="EMBL/GenBank/DDBJ databases">
        <authorList>
            <person name="Li Z."/>
            <person name="Yang C."/>
        </authorList>
    </citation>
    <scope>NUCLEOTIDE SEQUENCE</scope>
    <source>
        <strain evidence="2">Dzin_1.0</strain>
        <tissue evidence="2">Leaf</tissue>
    </source>
</reference>
<dbReference type="EMBL" id="JAGGNH010000007">
    <property type="protein sequence ID" value="KAJ0967488.1"/>
    <property type="molecule type" value="Genomic_DNA"/>
</dbReference>
<dbReference type="PANTHER" id="PTHR45081:SF1">
    <property type="entry name" value="EF HAND FAMILY PROTEIN, PUTATIVE, EXPRESSED-RELATED"/>
    <property type="match status" value="1"/>
</dbReference>
<accession>A0A9D5H911</accession>
<evidence type="ECO:0000313" key="3">
    <source>
        <dbReference type="Proteomes" id="UP001085076"/>
    </source>
</evidence>